<proteinExistence type="predicted"/>
<accession>A0ACB8QVS9</accession>
<protein>
    <submittedName>
        <fullName evidence="1">Membrane transport protein-domain-containing protein</fullName>
    </submittedName>
</protein>
<dbReference type="EMBL" id="MU273479">
    <property type="protein sequence ID" value="KAI0035793.1"/>
    <property type="molecule type" value="Genomic_DNA"/>
</dbReference>
<keyword evidence="2" id="KW-1185">Reference proteome</keyword>
<gene>
    <name evidence="1" type="ORF">K488DRAFT_82687</name>
</gene>
<dbReference type="Proteomes" id="UP000814128">
    <property type="component" value="Unassembled WGS sequence"/>
</dbReference>
<evidence type="ECO:0000313" key="2">
    <source>
        <dbReference type="Proteomes" id="UP000814128"/>
    </source>
</evidence>
<organism evidence="1 2">
    <name type="scientific">Vararia minispora EC-137</name>
    <dbReference type="NCBI Taxonomy" id="1314806"/>
    <lineage>
        <taxon>Eukaryota</taxon>
        <taxon>Fungi</taxon>
        <taxon>Dikarya</taxon>
        <taxon>Basidiomycota</taxon>
        <taxon>Agaricomycotina</taxon>
        <taxon>Agaricomycetes</taxon>
        <taxon>Russulales</taxon>
        <taxon>Lachnocladiaceae</taxon>
        <taxon>Vararia</taxon>
    </lineage>
</organism>
<sequence>MQSPIGPLLQTVFLSILEVFLVAFSGYVLARKGILDRRLQRALNRFNIALFTPSLIASKVAFTLSPAKFKELWIVPLFFCVLTIVSAAVAWAMAAMLKLKKTQMNFAVAAAMFMNSNSLPIALLQAFVVSVPGLNWGEDDTAAAKVGRALTYLTLCSTLGMVFRWSIGVRLLEAHDPAHDSIIARDPAEDTPLLAPEEQTPEPVSSLPTISVQSPYISDDRRSPHLRTPFIYSFPNTPAGSQLALPATDLLAPSYAPSDSGSDDSSILGIRARRRSRTPGALARAWEPVKGAWKRFNTFMTAPLYASAISIIVALWPKLQHMLDVHLTPVKQALTQLGNCSIPITLVVLGAYFYSPKEHESVDGELETAPRPANWWARTQSMLSLRTLYRGEGPRGTPRERKMRVVEGEARTVFVAVVSRMLVVPAMFLPLIAFGASRDVPPVFEDPVFILSLVLLLGSPPAITLSQMTQAVAGDAFERLISRTIFWSYCVVTPPSTVILALIAMLITRT</sequence>
<reference evidence="1" key="1">
    <citation type="submission" date="2021-02" db="EMBL/GenBank/DDBJ databases">
        <authorList>
            <consortium name="DOE Joint Genome Institute"/>
            <person name="Ahrendt S."/>
            <person name="Looney B.P."/>
            <person name="Miyauchi S."/>
            <person name="Morin E."/>
            <person name="Drula E."/>
            <person name="Courty P.E."/>
            <person name="Chicoki N."/>
            <person name="Fauchery L."/>
            <person name="Kohler A."/>
            <person name="Kuo A."/>
            <person name="Labutti K."/>
            <person name="Pangilinan J."/>
            <person name="Lipzen A."/>
            <person name="Riley R."/>
            <person name="Andreopoulos W."/>
            <person name="He G."/>
            <person name="Johnson J."/>
            <person name="Barry K.W."/>
            <person name="Grigoriev I.V."/>
            <person name="Nagy L."/>
            <person name="Hibbett D."/>
            <person name="Henrissat B."/>
            <person name="Matheny P.B."/>
            <person name="Labbe J."/>
            <person name="Martin F."/>
        </authorList>
    </citation>
    <scope>NUCLEOTIDE SEQUENCE</scope>
    <source>
        <strain evidence="1">EC-137</strain>
    </source>
</reference>
<reference evidence="1" key="2">
    <citation type="journal article" date="2022" name="New Phytol.">
        <title>Evolutionary transition to the ectomycorrhizal habit in the genomes of a hyperdiverse lineage of mushroom-forming fungi.</title>
        <authorList>
            <person name="Looney B."/>
            <person name="Miyauchi S."/>
            <person name="Morin E."/>
            <person name="Drula E."/>
            <person name="Courty P.E."/>
            <person name="Kohler A."/>
            <person name="Kuo A."/>
            <person name="LaButti K."/>
            <person name="Pangilinan J."/>
            <person name="Lipzen A."/>
            <person name="Riley R."/>
            <person name="Andreopoulos W."/>
            <person name="He G."/>
            <person name="Johnson J."/>
            <person name="Nolan M."/>
            <person name="Tritt A."/>
            <person name="Barry K.W."/>
            <person name="Grigoriev I.V."/>
            <person name="Nagy L.G."/>
            <person name="Hibbett D."/>
            <person name="Henrissat B."/>
            <person name="Matheny P.B."/>
            <person name="Labbe J."/>
            <person name="Martin F.M."/>
        </authorList>
    </citation>
    <scope>NUCLEOTIDE SEQUENCE</scope>
    <source>
        <strain evidence="1">EC-137</strain>
    </source>
</reference>
<name>A0ACB8QVS9_9AGAM</name>
<comment type="caution">
    <text evidence="1">The sequence shown here is derived from an EMBL/GenBank/DDBJ whole genome shotgun (WGS) entry which is preliminary data.</text>
</comment>
<evidence type="ECO:0000313" key="1">
    <source>
        <dbReference type="EMBL" id="KAI0035793.1"/>
    </source>
</evidence>